<feature type="signal peptide" evidence="1">
    <location>
        <begin position="1"/>
        <end position="22"/>
    </location>
</feature>
<dbReference type="EMBL" id="ACJY01000126">
    <property type="protein sequence ID" value="EFE85481.1"/>
    <property type="molecule type" value="Genomic_DNA"/>
</dbReference>
<dbReference type="Proteomes" id="UP000003748">
    <property type="component" value="Unassembled WGS sequence"/>
</dbReference>
<dbReference type="AlphaFoldDB" id="D4CYU2"/>
<sequence>MKKKLMLTTLLGLLLVGSFAYAEESDDEAKQRLLKEYEKVQKEKEKEAE</sequence>
<protein>
    <recommendedName>
        <fullName evidence="4">Adhesion protein FadA</fullName>
    </recommendedName>
</protein>
<evidence type="ECO:0000313" key="2">
    <source>
        <dbReference type="EMBL" id="EFE85481.1"/>
    </source>
</evidence>
<evidence type="ECO:0000313" key="3">
    <source>
        <dbReference type="Proteomes" id="UP000003748"/>
    </source>
</evidence>
<reference evidence="2 3" key="1">
    <citation type="submission" date="2010-02" db="EMBL/GenBank/DDBJ databases">
        <authorList>
            <person name="Weinstock G."/>
            <person name="Sodergren E."/>
            <person name="Clifton S."/>
            <person name="Fulton L."/>
            <person name="Fulton B."/>
            <person name="Courtney L."/>
            <person name="Fronick C."/>
            <person name="Harrison M."/>
            <person name="Strong C."/>
            <person name="Farmer C."/>
            <person name="Delahaunty K."/>
            <person name="Markovic C."/>
            <person name="Hall O."/>
            <person name="Minx P."/>
            <person name="Tomlinson C."/>
            <person name="Mitreva M."/>
            <person name="Nelson J."/>
            <person name="Hou S."/>
            <person name="Wollam A."/>
            <person name="Pepin K.H."/>
            <person name="Johnson M."/>
            <person name="Bhonagiri V."/>
            <person name="Zhang X."/>
            <person name="Suruliraj S."/>
            <person name="Warren W."/>
            <person name="Chinwalla A."/>
            <person name="Mardis E.R."/>
            <person name="Wilson R.K."/>
        </authorList>
    </citation>
    <scope>NUCLEOTIDE SEQUENCE [LARGE SCALE GENOMIC DNA]</scope>
    <source>
        <strain evidence="2 3">ATCC 33693</strain>
    </source>
</reference>
<gene>
    <name evidence="2" type="ORF">FUSPEROL_02607</name>
</gene>
<feature type="chain" id="PRO_5003055450" description="Adhesion protein FadA" evidence="1">
    <location>
        <begin position="23"/>
        <end position="49"/>
    </location>
</feature>
<name>D4CYU2_9FUSO</name>
<comment type="caution">
    <text evidence="2">The sequence shown here is derived from an EMBL/GenBank/DDBJ whole genome shotgun (WGS) entry which is preliminary data.</text>
</comment>
<evidence type="ECO:0008006" key="4">
    <source>
        <dbReference type="Google" id="ProtNLM"/>
    </source>
</evidence>
<proteinExistence type="predicted"/>
<evidence type="ECO:0000256" key="1">
    <source>
        <dbReference type="SAM" id="SignalP"/>
    </source>
</evidence>
<organism evidence="2 3">
    <name type="scientific">Fusobacterium periodonticum ATCC 33693</name>
    <dbReference type="NCBI Taxonomy" id="546275"/>
    <lineage>
        <taxon>Bacteria</taxon>
        <taxon>Fusobacteriati</taxon>
        <taxon>Fusobacteriota</taxon>
        <taxon>Fusobacteriia</taxon>
        <taxon>Fusobacteriales</taxon>
        <taxon>Fusobacteriaceae</taxon>
        <taxon>Fusobacterium</taxon>
    </lineage>
</organism>
<keyword evidence="1" id="KW-0732">Signal</keyword>
<feature type="non-terminal residue" evidence="2">
    <location>
        <position position="49"/>
    </location>
</feature>
<dbReference type="HOGENOM" id="CLU_214074_0_0_0"/>
<accession>D4CYU2</accession>